<organism evidence="2 3">
    <name type="scientific">Thalassobacillus devorans</name>
    <dbReference type="NCBI Taxonomy" id="279813"/>
    <lineage>
        <taxon>Bacteria</taxon>
        <taxon>Bacillati</taxon>
        <taxon>Bacillota</taxon>
        <taxon>Bacilli</taxon>
        <taxon>Bacillales</taxon>
        <taxon>Bacillaceae</taxon>
        <taxon>Thalassobacillus</taxon>
    </lineage>
</organism>
<dbReference type="InterPro" id="IPR000182">
    <property type="entry name" value="GNAT_dom"/>
</dbReference>
<dbReference type="RefSeq" id="WP_062439976.1">
    <property type="nucleotide sequence ID" value="NZ_BMCJ01000006.1"/>
</dbReference>
<dbReference type="Proteomes" id="UP000619534">
    <property type="component" value="Unassembled WGS sequence"/>
</dbReference>
<reference evidence="3" key="1">
    <citation type="journal article" date="2019" name="Int. J. Syst. Evol. Microbiol.">
        <title>The Global Catalogue of Microorganisms (GCM) 10K type strain sequencing project: providing services to taxonomists for standard genome sequencing and annotation.</title>
        <authorList>
            <consortium name="The Broad Institute Genomics Platform"/>
            <consortium name="The Broad Institute Genome Sequencing Center for Infectious Disease"/>
            <person name="Wu L."/>
            <person name="Ma J."/>
        </authorList>
    </citation>
    <scope>NUCLEOTIDE SEQUENCE [LARGE SCALE GENOMIC DNA]</scope>
    <source>
        <strain evidence="3">CCM 7282</strain>
    </source>
</reference>
<dbReference type="EMBL" id="BMCJ01000006">
    <property type="protein sequence ID" value="GGC98892.1"/>
    <property type="molecule type" value="Genomic_DNA"/>
</dbReference>
<comment type="caution">
    <text evidence="2">The sequence shown here is derived from an EMBL/GenBank/DDBJ whole genome shotgun (WGS) entry which is preliminary data.</text>
</comment>
<keyword evidence="3" id="KW-1185">Reference proteome</keyword>
<dbReference type="SUPFAM" id="SSF55729">
    <property type="entry name" value="Acyl-CoA N-acyltransferases (Nat)"/>
    <property type="match status" value="1"/>
</dbReference>
<name>A0ABQ1PLI4_9BACI</name>
<dbReference type="Pfam" id="PF00583">
    <property type="entry name" value="Acetyltransf_1"/>
    <property type="match status" value="1"/>
</dbReference>
<dbReference type="Gene3D" id="3.40.630.30">
    <property type="match status" value="1"/>
</dbReference>
<dbReference type="CDD" id="cd04301">
    <property type="entry name" value="NAT_SF"/>
    <property type="match status" value="1"/>
</dbReference>
<feature type="domain" description="N-acetyltransferase" evidence="1">
    <location>
        <begin position="3"/>
        <end position="156"/>
    </location>
</feature>
<proteinExistence type="predicted"/>
<evidence type="ECO:0000313" key="3">
    <source>
        <dbReference type="Proteomes" id="UP000619534"/>
    </source>
</evidence>
<evidence type="ECO:0000313" key="2">
    <source>
        <dbReference type="EMBL" id="GGC98892.1"/>
    </source>
</evidence>
<dbReference type="PROSITE" id="PS51186">
    <property type="entry name" value="GNAT"/>
    <property type="match status" value="1"/>
</dbReference>
<protein>
    <submittedName>
        <fullName evidence="2">N-acetyltransferase</fullName>
    </submittedName>
</protein>
<evidence type="ECO:0000259" key="1">
    <source>
        <dbReference type="PROSITE" id="PS51186"/>
    </source>
</evidence>
<dbReference type="InterPro" id="IPR016181">
    <property type="entry name" value="Acyl_CoA_acyltransferase"/>
</dbReference>
<sequence length="162" mass="18924">MDVRIETATLDDVSAIYDIQVKAFTPLLEKYKDFDTNPANEPLERVVSRINNPDGDFHKVLYENVLIGAIYVFWKEEEYWISPMFILPAYQGKGIAQQALYAVEHLYPDAASWELATILEEERNCYFYEKAGYKKTGSIERLNQYTTIVFYKKPVDNQMRSK</sequence>
<gene>
    <name evidence="2" type="ORF">GCM10007216_32110</name>
</gene>
<accession>A0ABQ1PLI4</accession>